<comment type="caution">
    <text evidence="3">The sequence shown here is derived from an EMBL/GenBank/DDBJ whole genome shotgun (WGS) entry which is preliminary data.</text>
</comment>
<proteinExistence type="predicted"/>
<feature type="domain" description="Tag1-like fifth Ig-like" evidence="2">
    <location>
        <begin position="720"/>
        <end position="765"/>
    </location>
</feature>
<feature type="domain" description="Tag1-like fifth Ig-like" evidence="2">
    <location>
        <begin position="647"/>
        <end position="698"/>
    </location>
</feature>
<accession>A0A9W7YDS6</accession>
<evidence type="ECO:0000313" key="4">
    <source>
        <dbReference type="Proteomes" id="UP001143981"/>
    </source>
</evidence>
<dbReference type="PANTHER" id="PTHR35895:SF3">
    <property type="entry name" value="PRE-RRNA PROCESSING PROTEIN"/>
    <property type="match status" value="1"/>
</dbReference>
<dbReference type="PANTHER" id="PTHR35895">
    <property type="entry name" value="CHROMOSOME 16, WHOLE GENOME SHOTGUN SEQUENCE"/>
    <property type="match status" value="1"/>
</dbReference>
<organism evidence="3 4">
    <name type="scientific">Coemansia biformis</name>
    <dbReference type="NCBI Taxonomy" id="1286918"/>
    <lineage>
        <taxon>Eukaryota</taxon>
        <taxon>Fungi</taxon>
        <taxon>Fungi incertae sedis</taxon>
        <taxon>Zoopagomycota</taxon>
        <taxon>Kickxellomycotina</taxon>
        <taxon>Kickxellomycetes</taxon>
        <taxon>Kickxellales</taxon>
        <taxon>Kickxellaceae</taxon>
        <taxon>Coemansia</taxon>
    </lineage>
</organism>
<dbReference type="InterPro" id="IPR059066">
    <property type="entry name" value="Ig_Tag1-like_5th"/>
</dbReference>
<evidence type="ECO:0000259" key="2">
    <source>
        <dbReference type="Pfam" id="PF26153"/>
    </source>
</evidence>
<evidence type="ECO:0000313" key="3">
    <source>
        <dbReference type="EMBL" id="KAJ1730535.1"/>
    </source>
</evidence>
<reference evidence="3" key="1">
    <citation type="submission" date="2022-07" db="EMBL/GenBank/DDBJ databases">
        <title>Phylogenomic reconstructions and comparative analyses of Kickxellomycotina fungi.</title>
        <authorList>
            <person name="Reynolds N.K."/>
            <person name="Stajich J.E."/>
            <person name="Barry K."/>
            <person name="Grigoriev I.V."/>
            <person name="Crous P."/>
            <person name="Smith M.E."/>
        </authorList>
    </citation>
    <scope>NUCLEOTIDE SEQUENCE</scope>
    <source>
        <strain evidence="3">BCRC 34381</strain>
    </source>
</reference>
<feature type="transmembrane region" description="Helical" evidence="1">
    <location>
        <begin position="15"/>
        <end position="38"/>
    </location>
</feature>
<keyword evidence="1" id="KW-0812">Transmembrane</keyword>
<dbReference type="PROSITE" id="PS51257">
    <property type="entry name" value="PROKAR_LIPOPROTEIN"/>
    <property type="match status" value="1"/>
</dbReference>
<protein>
    <recommendedName>
        <fullName evidence="2">Tag1-like fifth Ig-like domain-containing protein</fullName>
    </recommendedName>
</protein>
<dbReference type="EMBL" id="JANBOI010000440">
    <property type="protein sequence ID" value="KAJ1730535.1"/>
    <property type="molecule type" value="Genomic_DNA"/>
</dbReference>
<sequence length="779" mass="83983">MALARCVASRATRSVAVLLGACLAGACLVLGVYVLYIVRHAPAILDALRGSEPELGAVTLIDVSADAVLFAADIQFPRWGHRAAAIPSVNATVYHRGIAVGWLHATDLEVTPAQRRISLVDTFHITNPAAMEQLLMDAASSRRVAVGVHARVDLSGFGRYLPTASLRQELTVALPLPPKVNATVHDIAGPVEDVRRGGVTAQAYVHVENPLKLSANINAVRLDICYNNITVAAVEVGPASIHAGRSSRVPVTANIKKIANHLHEAALVEMVRKASAGEDFALTVSGSDPRHYDTAPLWLRRALHGMRFSIRSSASHLPRPSFQAIEDIVKDIAIYRMFAYWSAEDSYRPWVGFAGEATVALPNASAANVTLEVESLVPTLQLLDEEQRPFATVDMPASTIKVKQTAALQFAAMCDFERLGLSVVPGREHQYTRALRRAVEDRRAAFGVNGTLNVALATSIGRLRIDAIPFRTDVDWYFGPDSSATHANVRSEVRQGVDRTSTEVAVTRLHIVDTTPDLVAIDVGLAVSYPFSYGAFITDLALMVRYKGLHIATVGVARLSLSRGVNNATVNIDFSNHPADPRQREFFLEASAGRNITIEVAGFPNCTSILPLEASLRHFSQEVTVDMSKLGRASGSPGAVVVSLPQAVREIVFHVFSMSTEATIVNPVSGAGIWLQAIDAVAYYKGDIPLGTLQYDFTAAGPSRHTPRSSGLLLPYEHAATTPRIPIVANETSIGWDIVQRAIGGTLDVDVFTNVQVRIGNAQLNVTTVGRSAPMKIRF</sequence>
<evidence type="ECO:0000256" key="1">
    <source>
        <dbReference type="SAM" id="Phobius"/>
    </source>
</evidence>
<dbReference type="Proteomes" id="UP001143981">
    <property type="component" value="Unassembled WGS sequence"/>
</dbReference>
<keyword evidence="4" id="KW-1185">Reference proteome</keyword>
<gene>
    <name evidence="3" type="ORF">LPJ61_002959</name>
</gene>
<dbReference type="GO" id="GO:0000329">
    <property type="term" value="C:fungal-type vacuole membrane"/>
    <property type="evidence" value="ECO:0007669"/>
    <property type="project" value="InterPro"/>
</dbReference>
<dbReference type="Pfam" id="PF26153">
    <property type="entry name" value="LEA-2L_5"/>
    <property type="match status" value="2"/>
</dbReference>
<keyword evidence="1" id="KW-1133">Transmembrane helix</keyword>
<dbReference type="InterPro" id="IPR046368">
    <property type="entry name" value="Tag1"/>
</dbReference>
<dbReference type="AlphaFoldDB" id="A0A9W7YDS6"/>
<name>A0A9W7YDS6_9FUNG</name>
<keyword evidence="1" id="KW-0472">Membrane</keyword>
<dbReference type="OrthoDB" id="5596576at2759"/>
<dbReference type="Gene3D" id="2.60.40.1820">
    <property type="match status" value="1"/>
</dbReference>